<evidence type="ECO:0000313" key="2">
    <source>
        <dbReference type="EMBL" id="KAI1721922.1"/>
    </source>
</evidence>
<name>A0AAD4NBK3_9BILA</name>
<reference evidence="2" key="1">
    <citation type="submission" date="2022-01" db="EMBL/GenBank/DDBJ databases">
        <title>Genome Sequence Resource for Two Populations of Ditylenchus destructor, the Migratory Endoparasitic Phytonematode.</title>
        <authorList>
            <person name="Zhang H."/>
            <person name="Lin R."/>
            <person name="Xie B."/>
        </authorList>
    </citation>
    <scope>NUCLEOTIDE SEQUENCE</scope>
    <source>
        <strain evidence="2">BazhouSP</strain>
    </source>
</reference>
<gene>
    <name evidence="2" type="ORF">DdX_04211</name>
</gene>
<sequence>MESQCETMDMLASSRLSAESQSREGPPRSKDTKSSQERELMANLLVCCCPPFPLIYYFERARCGGCRWGRRTQESGQMGLMNGLWGPEDVWRAVGRLWKGATPQQFCMLLRNAKAAPCGTERVES</sequence>
<organism evidence="2 3">
    <name type="scientific">Ditylenchus destructor</name>
    <dbReference type="NCBI Taxonomy" id="166010"/>
    <lineage>
        <taxon>Eukaryota</taxon>
        <taxon>Metazoa</taxon>
        <taxon>Ecdysozoa</taxon>
        <taxon>Nematoda</taxon>
        <taxon>Chromadorea</taxon>
        <taxon>Rhabditida</taxon>
        <taxon>Tylenchina</taxon>
        <taxon>Tylenchomorpha</taxon>
        <taxon>Sphaerularioidea</taxon>
        <taxon>Anguinidae</taxon>
        <taxon>Anguininae</taxon>
        <taxon>Ditylenchus</taxon>
    </lineage>
</organism>
<comment type="caution">
    <text evidence="2">The sequence shown here is derived from an EMBL/GenBank/DDBJ whole genome shotgun (WGS) entry which is preliminary data.</text>
</comment>
<evidence type="ECO:0000313" key="3">
    <source>
        <dbReference type="Proteomes" id="UP001201812"/>
    </source>
</evidence>
<proteinExistence type="predicted"/>
<evidence type="ECO:0000256" key="1">
    <source>
        <dbReference type="SAM" id="MobiDB-lite"/>
    </source>
</evidence>
<dbReference type="Proteomes" id="UP001201812">
    <property type="component" value="Unassembled WGS sequence"/>
</dbReference>
<dbReference type="AlphaFoldDB" id="A0AAD4NBK3"/>
<keyword evidence="3" id="KW-1185">Reference proteome</keyword>
<feature type="compositionally biased region" description="Basic and acidic residues" evidence="1">
    <location>
        <begin position="21"/>
        <end position="36"/>
    </location>
</feature>
<protein>
    <submittedName>
        <fullName evidence="2">Uncharacterized protein</fullName>
    </submittedName>
</protein>
<feature type="region of interest" description="Disordered" evidence="1">
    <location>
        <begin position="1"/>
        <end position="36"/>
    </location>
</feature>
<accession>A0AAD4NBK3</accession>
<dbReference type="EMBL" id="JAKKPZ010000004">
    <property type="protein sequence ID" value="KAI1721922.1"/>
    <property type="molecule type" value="Genomic_DNA"/>
</dbReference>